<sequence length="132" mass="14672">MYQATLTDVSLDPILEQLTQLAQLEPDWDSYGALAVSPVAFVKACQLLIHVKYSLSPLVGDRILPYDAAPIANGSLQLEWRSPQGNLEVEIKPDMSFSYLLIKGEGNERKFEEKNQVSLSEVLNVVSQLLIP</sequence>
<organism evidence="1 2">
    <name type="scientific">Tychonema bourrellyi FEM_GT703</name>
    <dbReference type="NCBI Taxonomy" id="2040638"/>
    <lineage>
        <taxon>Bacteria</taxon>
        <taxon>Bacillati</taxon>
        <taxon>Cyanobacteriota</taxon>
        <taxon>Cyanophyceae</taxon>
        <taxon>Oscillatoriophycideae</taxon>
        <taxon>Oscillatoriales</taxon>
        <taxon>Microcoleaceae</taxon>
        <taxon>Tychonema</taxon>
    </lineage>
</organism>
<dbReference type="Proteomes" id="UP000226442">
    <property type="component" value="Unassembled WGS sequence"/>
</dbReference>
<protein>
    <submittedName>
        <fullName evidence="1">Uncharacterized protein</fullName>
    </submittedName>
</protein>
<keyword evidence="2" id="KW-1185">Reference proteome</keyword>
<proteinExistence type="predicted"/>
<name>A0A2G4EWB7_9CYAN</name>
<accession>A0A2G4EWB7</accession>
<dbReference type="EMBL" id="NXIB02000150">
    <property type="protein sequence ID" value="PHX53835.1"/>
    <property type="molecule type" value="Genomic_DNA"/>
</dbReference>
<comment type="caution">
    <text evidence="1">The sequence shown here is derived from an EMBL/GenBank/DDBJ whole genome shotgun (WGS) entry which is preliminary data.</text>
</comment>
<gene>
    <name evidence="1" type="ORF">CP500_019355</name>
</gene>
<dbReference type="AlphaFoldDB" id="A0A2G4EWB7"/>
<reference evidence="1" key="1">
    <citation type="submission" date="2017-10" db="EMBL/GenBank/DDBJ databases">
        <title>Draft genome sequence of the planktic cyanobacteria Tychonema bourrellyi isolated from alpine lentic freshwater.</title>
        <authorList>
            <person name="Tett A."/>
            <person name="Armanini F."/>
            <person name="Asnicar F."/>
            <person name="Boscaini A."/>
            <person name="Pasolli E."/>
            <person name="Zolfo M."/>
            <person name="Donati C."/>
            <person name="Salmaso N."/>
            <person name="Segata N."/>
        </authorList>
    </citation>
    <scope>NUCLEOTIDE SEQUENCE</scope>
    <source>
        <strain evidence="1">FEM_GT703</strain>
    </source>
</reference>
<evidence type="ECO:0000313" key="2">
    <source>
        <dbReference type="Proteomes" id="UP000226442"/>
    </source>
</evidence>
<evidence type="ECO:0000313" key="1">
    <source>
        <dbReference type="EMBL" id="PHX53835.1"/>
    </source>
</evidence>